<name>A0ABT3Y8H0_9FLAO</name>
<evidence type="ECO:0000313" key="1">
    <source>
        <dbReference type="EMBL" id="MCX8534407.1"/>
    </source>
</evidence>
<dbReference type="Pfam" id="PF03400">
    <property type="entry name" value="DDE_Tnp_IS1"/>
    <property type="match status" value="1"/>
</dbReference>
<accession>A0ABT3Y8H0</accession>
<dbReference type="Proteomes" id="UP001070176">
    <property type="component" value="Unassembled WGS sequence"/>
</dbReference>
<dbReference type="EMBL" id="JAOVZV010000024">
    <property type="protein sequence ID" value="MCX8534407.1"/>
    <property type="molecule type" value="Genomic_DNA"/>
</dbReference>
<evidence type="ECO:0000313" key="2">
    <source>
        <dbReference type="Proteomes" id="UP001070176"/>
    </source>
</evidence>
<proteinExistence type="predicted"/>
<organism evidence="1 2">
    <name type="scientific">Chryseobacterium luquanense</name>
    <dbReference type="NCBI Taxonomy" id="2983766"/>
    <lineage>
        <taxon>Bacteria</taxon>
        <taxon>Pseudomonadati</taxon>
        <taxon>Bacteroidota</taxon>
        <taxon>Flavobacteriia</taxon>
        <taxon>Flavobacteriales</taxon>
        <taxon>Weeksellaceae</taxon>
        <taxon>Chryseobacterium group</taxon>
        <taxon>Chryseobacterium</taxon>
    </lineage>
</organism>
<comment type="caution">
    <text evidence="1">The sequence shown here is derived from an EMBL/GenBank/DDBJ whole genome shotgun (WGS) entry which is preliminary data.</text>
</comment>
<gene>
    <name evidence="1" type="ORF">OEA66_18835</name>
</gene>
<dbReference type="InterPro" id="IPR005063">
    <property type="entry name" value="Transposase_27"/>
</dbReference>
<sequence>MRIFIRRKANPIWLVYAIDKITKQVASFYVCKRNNKTLNAIVKTLISPKAEKIDTDRLRNYRYLIPNEIHNTKKYGTNGIERKKTQSENSSKKIEQKTICFSRSTVVLSSILKIYFWSCNKLLEIVNLLISMSIPQNHSSLFPSVVFHD</sequence>
<keyword evidence="2" id="KW-1185">Reference proteome</keyword>
<protein>
    <submittedName>
        <fullName evidence="1">IS1 family transposase</fullName>
    </submittedName>
</protein>
<dbReference type="RefSeq" id="WP_267282854.1">
    <property type="nucleotide sequence ID" value="NZ_JAOVZV010000024.1"/>
</dbReference>
<reference evidence="1" key="1">
    <citation type="submission" date="2022-10" db="EMBL/GenBank/DDBJ databases">
        <title>Chryseobacterium sp. nov., a novel bacterial species.</title>
        <authorList>
            <person name="Cao Y."/>
        </authorList>
    </citation>
    <scope>NUCLEOTIDE SEQUENCE</scope>
    <source>
        <strain evidence="1">KC 927</strain>
    </source>
</reference>